<comment type="caution">
    <text evidence="1">The sequence shown here is derived from an EMBL/GenBank/DDBJ whole genome shotgun (WGS) entry which is preliminary data.</text>
</comment>
<name>A0ACC2N8W2_9HYME</name>
<proteinExistence type="predicted"/>
<dbReference type="Proteomes" id="UP001239111">
    <property type="component" value="Chromosome 4"/>
</dbReference>
<protein>
    <submittedName>
        <fullName evidence="1">Uncharacterized protein</fullName>
    </submittedName>
</protein>
<dbReference type="EMBL" id="CM056744">
    <property type="protein sequence ID" value="KAJ8667336.1"/>
    <property type="molecule type" value="Genomic_DNA"/>
</dbReference>
<gene>
    <name evidence="1" type="ORF">QAD02_008998</name>
</gene>
<accession>A0ACC2N8W2</accession>
<organism evidence="1 2">
    <name type="scientific">Eretmocerus hayati</name>
    <dbReference type="NCBI Taxonomy" id="131215"/>
    <lineage>
        <taxon>Eukaryota</taxon>
        <taxon>Metazoa</taxon>
        <taxon>Ecdysozoa</taxon>
        <taxon>Arthropoda</taxon>
        <taxon>Hexapoda</taxon>
        <taxon>Insecta</taxon>
        <taxon>Pterygota</taxon>
        <taxon>Neoptera</taxon>
        <taxon>Endopterygota</taxon>
        <taxon>Hymenoptera</taxon>
        <taxon>Apocrita</taxon>
        <taxon>Proctotrupomorpha</taxon>
        <taxon>Chalcidoidea</taxon>
        <taxon>Aphelinidae</taxon>
        <taxon>Aphelininae</taxon>
        <taxon>Eretmocerus</taxon>
    </lineage>
</organism>
<sequence>MTSRFLMLILLLTVYCVNANRALIRHPPRAKRAAEKFATNDASASRQSSDIQIVTSSQNQVILCSQNQKRRDSAIYVIKLPPQPYSYVPGLGYISRPALFSDLREQPFIRPAIDFVSNGKPVSVHSWPQMIGNDATLTESTGAGKKDSPVIRLKKGPYTWNGKVQKIHVLDSGGKPPPEVNRV</sequence>
<evidence type="ECO:0000313" key="1">
    <source>
        <dbReference type="EMBL" id="KAJ8667336.1"/>
    </source>
</evidence>
<evidence type="ECO:0000313" key="2">
    <source>
        <dbReference type="Proteomes" id="UP001239111"/>
    </source>
</evidence>
<keyword evidence="2" id="KW-1185">Reference proteome</keyword>
<reference evidence="1" key="1">
    <citation type="submission" date="2023-04" db="EMBL/GenBank/DDBJ databases">
        <title>A chromosome-level genome assembly of the parasitoid wasp Eretmocerus hayati.</title>
        <authorList>
            <person name="Zhong Y."/>
            <person name="Liu S."/>
            <person name="Liu Y."/>
        </authorList>
    </citation>
    <scope>NUCLEOTIDE SEQUENCE</scope>
    <source>
        <strain evidence="1">ZJU_SS_LIU_2023</strain>
    </source>
</reference>